<evidence type="ECO:0000313" key="2">
    <source>
        <dbReference type="EMBL" id="CAF1143503.1"/>
    </source>
</evidence>
<evidence type="ECO:0000313" key="5">
    <source>
        <dbReference type="EMBL" id="CAF4453275.1"/>
    </source>
</evidence>
<dbReference type="Proteomes" id="UP000681722">
    <property type="component" value="Unassembled WGS sequence"/>
</dbReference>
<name>A0A815ZLQ4_9BILA</name>
<protein>
    <submittedName>
        <fullName evidence="3">Uncharacterized protein</fullName>
    </submittedName>
</protein>
<dbReference type="Proteomes" id="UP000663829">
    <property type="component" value="Unassembled WGS sequence"/>
</dbReference>
<feature type="compositionally biased region" description="Polar residues" evidence="1">
    <location>
        <begin position="145"/>
        <end position="157"/>
    </location>
</feature>
<gene>
    <name evidence="3" type="ORF">GPM918_LOCUS41319</name>
    <name evidence="2" type="ORF">OVA965_LOCUS21245</name>
    <name evidence="5" type="ORF">SRO942_LOCUS42352</name>
    <name evidence="4" type="ORF">TMI583_LOCUS21849</name>
</gene>
<organism evidence="3 6">
    <name type="scientific">Didymodactylos carnosus</name>
    <dbReference type="NCBI Taxonomy" id="1234261"/>
    <lineage>
        <taxon>Eukaryota</taxon>
        <taxon>Metazoa</taxon>
        <taxon>Spiralia</taxon>
        <taxon>Gnathifera</taxon>
        <taxon>Rotifera</taxon>
        <taxon>Eurotatoria</taxon>
        <taxon>Bdelloidea</taxon>
        <taxon>Philodinida</taxon>
        <taxon>Philodinidae</taxon>
        <taxon>Didymodactylos</taxon>
    </lineage>
</organism>
<dbReference type="EMBL" id="CAJNOQ010032296">
    <property type="protein sequence ID" value="CAF1584447.1"/>
    <property type="molecule type" value="Genomic_DNA"/>
</dbReference>
<evidence type="ECO:0000256" key="1">
    <source>
        <dbReference type="SAM" id="MobiDB-lite"/>
    </source>
</evidence>
<dbReference type="EMBL" id="CAJNOK010011585">
    <property type="protein sequence ID" value="CAF1143503.1"/>
    <property type="molecule type" value="Genomic_DNA"/>
</dbReference>
<comment type="caution">
    <text evidence="3">The sequence shown here is derived from an EMBL/GenBank/DDBJ whole genome shotgun (WGS) entry which is preliminary data.</text>
</comment>
<evidence type="ECO:0000313" key="6">
    <source>
        <dbReference type="Proteomes" id="UP000663829"/>
    </source>
</evidence>
<evidence type="ECO:0000313" key="4">
    <source>
        <dbReference type="EMBL" id="CAF3942274.1"/>
    </source>
</evidence>
<evidence type="ECO:0000313" key="3">
    <source>
        <dbReference type="EMBL" id="CAF1584447.1"/>
    </source>
</evidence>
<proteinExistence type="predicted"/>
<dbReference type="Proteomes" id="UP000677228">
    <property type="component" value="Unassembled WGS sequence"/>
</dbReference>
<feature type="non-terminal residue" evidence="3">
    <location>
        <position position="212"/>
    </location>
</feature>
<reference evidence="3" key="1">
    <citation type="submission" date="2021-02" db="EMBL/GenBank/DDBJ databases">
        <authorList>
            <person name="Nowell W R."/>
        </authorList>
    </citation>
    <scope>NUCLEOTIDE SEQUENCE</scope>
</reference>
<dbReference type="EMBL" id="CAJOBC010098310">
    <property type="protein sequence ID" value="CAF4453275.1"/>
    <property type="molecule type" value="Genomic_DNA"/>
</dbReference>
<dbReference type="EMBL" id="CAJOBA010027710">
    <property type="protein sequence ID" value="CAF3942274.1"/>
    <property type="molecule type" value="Genomic_DNA"/>
</dbReference>
<accession>A0A815ZLQ4</accession>
<sequence length="212" mass="23512">PASDDQQSLSLARVLPDDAEREYIIFLMLLFIRYQLIVPGIEESVSISQPIHYLDVSSVQDSQATNEQLKIIDTKLEQQSVTVSEILCSSEDIPTMTIQILALNNSHSEDSNESILLAPSILASTINSQSQDILHRTPELERETVNTNAPASESSVQEAADPERSINNPSNIEAELQASELVTIAVQNQDNNRENKSLLTVIECPRNEKVMK</sequence>
<dbReference type="Proteomes" id="UP000682733">
    <property type="component" value="Unassembled WGS sequence"/>
</dbReference>
<keyword evidence="6" id="KW-1185">Reference proteome</keyword>
<dbReference type="AlphaFoldDB" id="A0A815ZLQ4"/>
<feature type="region of interest" description="Disordered" evidence="1">
    <location>
        <begin position="143"/>
        <end position="167"/>
    </location>
</feature>